<dbReference type="Proteomes" id="UP001606301">
    <property type="component" value="Unassembled WGS sequence"/>
</dbReference>
<proteinExistence type="inferred from homology"/>
<protein>
    <submittedName>
        <fullName evidence="9">Type II secretion system F family protein</fullName>
    </submittedName>
</protein>
<evidence type="ECO:0000256" key="2">
    <source>
        <dbReference type="ARBA" id="ARBA00005745"/>
    </source>
</evidence>
<feature type="transmembrane region" description="Helical" evidence="7">
    <location>
        <begin position="386"/>
        <end position="407"/>
    </location>
</feature>
<comment type="caution">
    <text evidence="9">The sequence shown here is derived from an EMBL/GenBank/DDBJ whole genome shotgun (WGS) entry which is preliminary data.</text>
</comment>
<evidence type="ECO:0000256" key="4">
    <source>
        <dbReference type="ARBA" id="ARBA00022692"/>
    </source>
</evidence>
<evidence type="ECO:0000256" key="3">
    <source>
        <dbReference type="ARBA" id="ARBA00022475"/>
    </source>
</evidence>
<sequence>MQAWVQVMNFAFKGRNGRGELVEGIVDAVNSDAVAAQLMAGGVVPVSIEATPDAVSVVDGGNWLQALLARPITGEDTLVLTRQFYTLQKAGVPILRALAGLEASTAHPGIVNLLQDVRASLDQGRELAAAFARHPTVFSAFYVAMTRVGELTGRLTEVFQRLSEHLEFELDIRARIKQALRYPVMVIIAMGIALVVINLFVLPKFAEVFAHFKSELPLMTRILLGFSGWTVKWWPLVLAGGIAAVFAWRNWVASTGGRYTWDRLKLRLPIAGDIVLKATLARFARSFALASSSGVPISQAMTVVAQTVDNAYIGARIEQMRDGVERGESISRCATGTGVFTPIVLQMIAVGEETGELDTLMTEIAQMYERETDYAIKGLSAAIEPILLAIIGALVLVLALGVFLPLWNLGQAAMGR</sequence>
<dbReference type="PANTHER" id="PTHR30012">
    <property type="entry name" value="GENERAL SECRETION PATHWAY PROTEIN"/>
    <property type="match status" value="1"/>
</dbReference>
<accession>A0ABW7FMJ7</accession>
<dbReference type="Gene3D" id="1.20.81.30">
    <property type="entry name" value="Type II secretion system (T2SS), domain F"/>
    <property type="match status" value="2"/>
</dbReference>
<keyword evidence="4 7" id="KW-0812">Transmembrane</keyword>
<feature type="transmembrane region" description="Helical" evidence="7">
    <location>
        <begin position="222"/>
        <end position="248"/>
    </location>
</feature>
<evidence type="ECO:0000256" key="5">
    <source>
        <dbReference type="ARBA" id="ARBA00022989"/>
    </source>
</evidence>
<keyword evidence="10" id="KW-1185">Reference proteome</keyword>
<dbReference type="InterPro" id="IPR018076">
    <property type="entry name" value="T2SS_GspF_dom"/>
</dbReference>
<evidence type="ECO:0000313" key="10">
    <source>
        <dbReference type="Proteomes" id="UP001606301"/>
    </source>
</evidence>
<keyword evidence="6 7" id="KW-0472">Membrane</keyword>
<keyword evidence="5 7" id="KW-1133">Transmembrane helix</keyword>
<dbReference type="Pfam" id="PF00482">
    <property type="entry name" value="T2SSF"/>
    <property type="match status" value="2"/>
</dbReference>
<reference evidence="9 10" key="1">
    <citation type="submission" date="2024-08" db="EMBL/GenBank/DDBJ databases">
        <authorList>
            <person name="Lu H."/>
        </authorList>
    </citation>
    <scope>NUCLEOTIDE SEQUENCE [LARGE SCALE GENOMIC DNA]</scope>
    <source>
        <strain evidence="9 10">LKC17W</strain>
    </source>
</reference>
<evidence type="ECO:0000256" key="6">
    <source>
        <dbReference type="ARBA" id="ARBA00023136"/>
    </source>
</evidence>
<dbReference type="EMBL" id="JBIGHW010000011">
    <property type="protein sequence ID" value="MFG6442557.1"/>
    <property type="molecule type" value="Genomic_DNA"/>
</dbReference>
<feature type="transmembrane region" description="Helical" evidence="7">
    <location>
        <begin position="182"/>
        <end position="202"/>
    </location>
</feature>
<name>A0ABW7FMJ7_9BURK</name>
<dbReference type="PRINTS" id="PR00812">
    <property type="entry name" value="BCTERIALGSPF"/>
</dbReference>
<organism evidence="9 10">
    <name type="scientific">Pelomonas margarita</name>
    <dbReference type="NCBI Taxonomy" id="3299031"/>
    <lineage>
        <taxon>Bacteria</taxon>
        <taxon>Pseudomonadati</taxon>
        <taxon>Pseudomonadota</taxon>
        <taxon>Betaproteobacteria</taxon>
        <taxon>Burkholderiales</taxon>
        <taxon>Sphaerotilaceae</taxon>
        <taxon>Roseateles</taxon>
    </lineage>
</organism>
<dbReference type="PANTHER" id="PTHR30012:SF4">
    <property type="entry name" value="MSHA BIOGENESIS PROTEIN MSHG"/>
    <property type="match status" value="1"/>
</dbReference>
<keyword evidence="3" id="KW-1003">Cell membrane</keyword>
<evidence type="ECO:0000256" key="1">
    <source>
        <dbReference type="ARBA" id="ARBA00004651"/>
    </source>
</evidence>
<dbReference type="InterPro" id="IPR003004">
    <property type="entry name" value="GspF/PilC"/>
</dbReference>
<dbReference type="InterPro" id="IPR042094">
    <property type="entry name" value="T2SS_GspF_sf"/>
</dbReference>
<comment type="subcellular location">
    <subcellularLocation>
        <location evidence="1">Cell membrane</location>
        <topology evidence="1">Multi-pass membrane protein</topology>
    </subcellularLocation>
</comment>
<evidence type="ECO:0000256" key="7">
    <source>
        <dbReference type="SAM" id="Phobius"/>
    </source>
</evidence>
<evidence type="ECO:0000259" key="8">
    <source>
        <dbReference type="Pfam" id="PF00482"/>
    </source>
</evidence>
<feature type="domain" description="Type II secretion system protein GspF" evidence="8">
    <location>
        <begin position="81"/>
        <end position="203"/>
    </location>
</feature>
<gene>
    <name evidence="9" type="ORF">ACG0Z3_17865</name>
</gene>
<dbReference type="RefSeq" id="WP_394399926.1">
    <property type="nucleotide sequence ID" value="NZ_JBIGHW010000011.1"/>
</dbReference>
<comment type="similarity">
    <text evidence="2">Belongs to the GSP F family.</text>
</comment>
<feature type="domain" description="Type II secretion system protein GspF" evidence="8">
    <location>
        <begin position="283"/>
        <end position="405"/>
    </location>
</feature>
<evidence type="ECO:0000313" key="9">
    <source>
        <dbReference type="EMBL" id="MFG6442557.1"/>
    </source>
</evidence>